<evidence type="ECO:0000256" key="6">
    <source>
        <dbReference type="ARBA" id="ARBA00023194"/>
    </source>
</evidence>
<reference evidence="9" key="2">
    <citation type="submission" date="2020-09" db="EMBL/GenBank/DDBJ databases">
        <authorList>
            <person name="Sun Q."/>
            <person name="Ohkuma M."/>
        </authorList>
    </citation>
    <scope>NUCLEOTIDE SEQUENCE</scope>
    <source>
        <strain evidence="9">JCM 4988</strain>
    </source>
</reference>
<dbReference type="PROSITE" id="PS50075">
    <property type="entry name" value="CARRIER"/>
    <property type="match status" value="1"/>
</dbReference>
<comment type="caution">
    <text evidence="9">The sequence shown here is derived from an EMBL/GenBank/DDBJ whole genome shotgun (WGS) entry which is preliminary data.</text>
</comment>
<keyword evidence="4" id="KW-0597">Phosphoprotein</keyword>
<dbReference type="PANTHER" id="PTHR45527:SF1">
    <property type="entry name" value="FATTY ACID SYNTHASE"/>
    <property type="match status" value="1"/>
</dbReference>
<evidence type="ECO:0000259" key="8">
    <source>
        <dbReference type="PROSITE" id="PS50075"/>
    </source>
</evidence>
<dbReference type="PANTHER" id="PTHR45527">
    <property type="entry name" value="NONRIBOSOMAL PEPTIDE SYNTHETASE"/>
    <property type="match status" value="1"/>
</dbReference>
<dbReference type="InterPro" id="IPR020845">
    <property type="entry name" value="AMP-binding_CS"/>
</dbReference>
<dbReference type="InterPro" id="IPR000873">
    <property type="entry name" value="AMP-dep_synth/lig_dom"/>
</dbReference>
<dbReference type="GO" id="GO:0005737">
    <property type="term" value="C:cytoplasm"/>
    <property type="evidence" value="ECO:0007669"/>
    <property type="project" value="TreeGrafter"/>
</dbReference>
<dbReference type="PROSITE" id="PS00455">
    <property type="entry name" value="AMP_BINDING"/>
    <property type="match status" value="1"/>
</dbReference>
<dbReference type="Gene3D" id="3.30.559.30">
    <property type="entry name" value="Nonribosomal peptide synthetase, condensation domain"/>
    <property type="match status" value="2"/>
</dbReference>
<reference evidence="9" key="1">
    <citation type="journal article" date="2014" name="Int. J. Syst. Evol. Microbiol.">
        <title>Complete genome sequence of Corynebacterium casei LMG S-19264T (=DSM 44701T), isolated from a smear-ripened cheese.</title>
        <authorList>
            <consortium name="US DOE Joint Genome Institute (JGI-PGF)"/>
            <person name="Walter F."/>
            <person name="Albersmeier A."/>
            <person name="Kalinowski J."/>
            <person name="Ruckert C."/>
        </authorList>
    </citation>
    <scope>NUCLEOTIDE SEQUENCE</scope>
    <source>
        <strain evidence="9">JCM 4988</strain>
    </source>
</reference>
<evidence type="ECO:0000256" key="7">
    <source>
        <dbReference type="SAM" id="MobiDB-lite"/>
    </source>
</evidence>
<dbReference type="InterPro" id="IPR009081">
    <property type="entry name" value="PP-bd_ACP"/>
</dbReference>
<evidence type="ECO:0000313" key="9">
    <source>
        <dbReference type="EMBL" id="GGZ37917.1"/>
    </source>
</evidence>
<comment type="cofactor">
    <cofactor evidence="1">
        <name>pantetheine 4'-phosphate</name>
        <dbReference type="ChEBI" id="CHEBI:47942"/>
    </cofactor>
</comment>
<dbReference type="RefSeq" id="WP_190124032.1">
    <property type="nucleotide sequence ID" value="NZ_BMWG01000010.1"/>
</dbReference>
<evidence type="ECO:0000256" key="3">
    <source>
        <dbReference type="ARBA" id="ARBA00022450"/>
    </source>
</evidence>
<dbReference type="NCBIfam" id="TIGR01733">
    <property type="entry name" value="AA-adenyl-dom"/>
    <property type="match status" value="1"/>
</dbReference>
<dbReference type="InterPro" id="IPR010060">
    <property type="entry name" value="NRPS_synth"/>
</dbReference>
<dbReference type="Gene3D" id="1.10.1200.10">
    <property type="entry name" value="ACP-like"/>
    <property type="match status" value="1"/>
</dbReference>
<dbReference type="InterPro" id="IPR045851">
    <property type="entry name" value="AMP-bd_C_sf"/>
</dbReference>
<dbReference type="Gene3D" id="3.30.300.30">
    <property type="match status" value="1"/>
</dbReference>
<dbReference type="GO" id="GO:0043041">
    <property type="term" value="P:amino acid activation for nonribosomal peptide biosynthetic process"/>
    <property type="evidence" value="ECO:0007669"/>
    <property type="project" value="TreeGrafter"/>
</dbReference>
<keyword evidence="10" id="KW-1185">Reference proteome</keyword>
<feature type="region of interest" description="Disordered" evidence="7">
    <location>
        <begin position="1"/>
        <end position="50"/>
    </location>
</feature>
<dbReference type="SUPFAM" id="SSF47336">
    <property type="entry name" value="ACP-like"/>
    <property type="match status" value="1"/>
</dbReference>
<dbReference type="InterPro" id="IPR023213">
    <property type="entry name" value="CAT-like_dom_sf"/>
</dbReference>
<dbReference type="Proteomes" id="UP000630936">
    <property type="component" value="Unassembled WGS sequence"/>
</dbReference>
<dbReference type="InterPro" id="IPR001242">
    <property type="entry name" value="Condensation_dom"/>
</dbReference>
<dbReference type="Pfam" id="PF13193">
    <property type="entry name" value="AMP-binding_C"/>
    <property type="match status" value="1"/>
</dbReference>
<dbReference type="FunFam" id="2.30.38.10:FF:000001">
    <property type="entry name" value="Non-ribosomal peptide synthetase PvdI"/>
    <property type="match status" value="1"/>
</dbReference>
<protein>
    <recommendedName>
        <fullName evidence="8">Carrier domain-containing protein</fullName>
    </recommendedName>
</protein>
<dbReference type="Pfam" id="PF00550">
    <property type="entry name" value="PP-binding"/>
    <property type="match status" value="1"/>
</dbReference>
<keyword evidence="5" id="KW-0677">Repeat</keyword>
<evidence type="ECO:0000313" key="10">
    <source>
        <dbReference type="Proteomes" id="UP000630936"/>
    </source>
</evidence>
<evidence type="ECO:0000256" key="5">
    <source>
        <dbReference type="ARBA" id="ARBA00022737"/>
    </source>
</evidence>
<dbReference type="SUPFAM" id="SSF56801">
    <property type="entry name" value="Acetyl-CoA synthetase-like"/>
    <property type="match status" value="1"/>
</dbReference>
<dbReference type="FunFam" id="3.40.50.980:FF:000001">
    <property type="entry name" value="Non-ribosomal peptide synthetase"/>
    <property type="match status" value="1"/>
</dbReference>
<dbReference type="Pfam" id="PF00668">
    <property type="entry name" value="Condensation"/>
    <property type="match status" value="2"/>
</dbReference>
<keyword evidence="6" id="KW-0045">Antibiotic biosynthesis</keyword>
<dbReference type="Pfam" id="PF00501">
    <property type="entry name" value="AMP-binding"/>
    <property type="match status" value="1"/>
</dbReference>
<dbReference type="EMBL" id="BMWG01000010">
    <property type="protein sequence ID" value="GGZ37917.1"/>
    <property type="molecule type" value="Genomic_DNA"/>
</dbReference>
<dbReference type="Gene3D" id="3.40.50.980">
    <property type="match status" value="2"/>
</dbReference>
<dbReference type="GO" id="GO:0017000">
    <property type="term" value="P:antibiotic biosynthetic process"/>
    <property type="evidence" value="ECO:0007669"/>
    <property type="project" value="UniProtKB-KW"/>
</dbReference>
<dbReference type="InterPro" id="IPR010071">
    <property type="entry name" value="AA_adenyl_dom"/>
</dbReference>
<feature type="domain" description="Carrier" evidence="8">
    <location>
        <begin position="1009"/>
        <end position="1083"/>
    </location>
</feature>
<feature type="compositionally biased region" description="Low complexity" evidence="7">
    <location>
        <begin position="1082"/>
        <end position="1105"/>
    </location>
</feature>
<name>A0A918QAB9_9ACTN</name>
<proteinExistence type="inferred from homology"/>
<organism evidence="9 10">
    <name type="scientific">Streptomyces inusitatus</name>
    <dbReference type="NCBI Taxonomy" id="68221"/>
    <lineage>
        <taxon>Bacteria</taxon>
        <taxon>Bacillati</taxon>
        <taxon>Actinomycetota</taxon>
        <taxon>Actinomycetes</taxon>
        <taxon>Kitasatosporales</taxon>
        <taxon>Streptomycetaceae</taxon>
        <taxon>Streptomyces</taxon>
    </lineage>
</organism>
<dbReference type="SMART" id="SM00823">
    <property type="entry name" value="PKS_PP"/>
    <property type="match status" value="1"/>
</dbReference>
<dbReference type="Gene3D" id="2.30.38.10">
    <property type="entry name" value="Luciferase, Domain 3"/>
    <property type="match status" value="1"/>
</dbReference>
<dbReference type="GO" id="GO:0008610">
    <property type="term" value="P:lipid biosynthetic process"/>
    <property type="evidence" value="ECO:0007669"/>
    <property type="project" value="UniProtKB-ARBA"/>
</dbReference>
<dbReference type="CDD" id="cd05930">
    <property type="entry name" value="A_NRPS"/>
    <property type="match status" value="1"/>
</dbReference>
<dbReference type="GO" id="GO:0031177">
    <property type="term" value="F:phosphopantetheine binding"/>
    <property type="evidence" value="ECO:0007669"/>
    <property type="project" value="InterPro"/>
</dbReference>
<evidence type="ECO:0000256" key="2">
    <source>
        <dbReference type="ARBA" id="ARBA00006432"/>
    </source>
</evidence>
<dbReference type="InterPro" id="IPR036736">
    <property type="entry name" value="ACP-like_sf"/>
</dbReference>
<comment type="similarity">
    <text evidence="2">Belongs to the ATP-dependent AMP-binding enzyme family.</text>
</comment>
<sequence>MTTDGARTEPGAAERRRELLRLAKARENLTADPTPQPAPAAPQGDLPLSPGQRRMWSIQQLHPESTAYNVLIALDLQGPLEGPVLGEALVRLTRRHDILRTTYHTGPDSTPVQRVHAELAVPFDIVDLREYAEPEAAERARHSARAAAEHVFDLSGRPPLLLRLIRTGEHTSVLVLVAHHIAWDDSTSAVFFGELMENYTGLLTGAEPVRGPALQFAEAAAPDRPAEPRPEGLAHWRETLAAPPAPIDLPRLSGGSGGTGRPGDDQAHRLRPGTGRRLREFARAEGASPFMVLLAAVNALVHRYTGAQDFLIGAPVVNRDFPRAEEVVGYLGNTLALRADVRPGDTFTHLVAKARARCVAAYENQDIELEHITREVDPQRRRGEQGLFNLVLSLRSTVLDPFTAAGLTAARHHLYNGSARFDLTLAAELLGDEVGVEANHWADDGAAAMARGLLHHLDTLLNAALESPDTPISALELLTPREHAKIAAAAAGPTPELPDALLPELFQAQVRRTPDATALLSPAGALGYAELNARANRLARHLTGLGIGPEDLVALAVPRSHDTVVAALAVLKAGAAYVPVDPGYPPDRVRFMLTDPAPALLITTVPADSWLPRDAGPDRLPLDAPETVALLAGHRDDDLTDAERTAPLDPDHPAYVIYTSGSTGTPKGVVVAHRALAAHLDWAGRMFTGLAGHTLMHSSVSFDFSVTPMYGPLLQGGVLELCEDTLDGLTAAAGRASFIKITPSHLPLLPAVRFSETGERTLVIAGEALRGEALAGWRPPADGTVEVINEYGPTETTVGCLIHSLGTAHDTPPGPVPVGRPVPHTSAHVLDTALRPVPDGVIGELYVGGRQLARGYLGRPALTAARFVADPFGEPAARLYRTGDLVRRRPDGTLDFVGRTDDQVKIRGFRVELGEVEAAVAAFPGVARAAVAAHHDGPGGAYLAAYAVPDTPGSLDVAALRDHLAARLPEHSVPAATVLLDALPLSPSGKTDRRALPVPDFTSAAPVREPGTEAERTLCALFAELLGVENVGVDDSFFELGGDSIVSISLVSRARAAGLALSPGDVFAHRTPAALAAAVAATDADGPGGTEEPAAAPADDGTGTARPTPVMRAFAARPGGLLPRHHMSALLDVPGDLTANELTAVLQALLDHHGALRSRLEPGPLLTAPAPGSVPAEPLLRRVATEGLTDAERTALTDREHTAALGRLDPGAGTMVQALWLDGGPAGGQLRLLVHHLAVDGVSWRIITEDLATAWRAVRAGERPRLPEVRTTLRQWTDGLAEAANHPDRTARLETWRAVLDGPDPVLGARRPDPARDLWSTVDTVTVTVPPETTGALLTTVPAAYFAGVEDILLTALGLAVAAWRRERGVDEPTTVVTLEGHGREQSVVPGADLTRTVGWFTSQYPVRLDTAGLDLDEALDGGPAAGTAVKRIKEHLRSLPDRGLGYGLLRHLNDAAAETLAAHPEPQIGFNYLGRFDTSAREKGQDWTLGAGGLTAASDPGMPAPVAVVVNALTEDGPEGPRLTAHWTFPTGVLTAGETTALADWWRRALTALTTHARRPDAGGRTPSDLSLVSLDQSQLDALESRWRTA</sequence>
<gene>
    <name evidence="9" type="ORF">GCM10010387_34930</name>
</gene>
<feature type="compositionally biased region" description="Basic and acidic residues" evidence="7">
    <location>
        <begin position="12"/>
        <end position="29"/>
    </location>
</feature>
<evidence type="ECO:0000256" key="1">
    <source>
        <dbReference type="ARBA" id="ARBA00001957"/>
    </source>
</evidence>
<dbReference type="GO" id="GO:0044550">
    <property type="term" value="P:secondary metabolite biosynthetic process"/>
    <property type="evidence" value="ECO:0007669"/>
    <property type="project" value="TreeGrafter"/>
</dbReference>
<keyword evidence="3" id="KW-0596">Phosphopantetheine</keyword>
<feature type="region of interest" description="Disordered" evidence="7">
    <location>
        <begin position="247"/>
        <end position="273"/>
    </location>
</feature>
<dbReference type="FunFam" id="1.10.1200.10:FF:000005">
    <property type="entry name" value="Nonribosomal peptide synthetase 1"/>
    <property type="match status" value="1"/>
</dbReference>
<feature type="region of interest" description="Disordered" evidence="7">
    <location>
        <begin position="1082"/>
        <end position="1107"/>
    </location>
</feature>
<accession>A0A918QAB9</accession>
<dbReference type="InterPro" id="IPR025110">
    <property type="entry name" value="AMP-bd_C"/>
</dbReference>
<dbReference type="GO" id="GO:0003824">
    <property type="term" value="F:catalytic activity"/>
    <property type="evidence" value="ECO:0007669"/>
    <property type="project" value="InterPro"/>
</dbReference>
<dbReference type="NCBIfam" id="TIGR01720">
    <property type="entry name" value="NRPS-para261"/>
    <property type="match status" value="1"/>
</dbReference>
<dbReference type="SUPFAM" id="SSF52777">
    <property type="entry name" value="CoA-dependent acyltransferases"/>
    <property type="match status" value="4"/>
</dbReference>
<dbReference type="InterPro" id="IPR020806">
    <property type="entry name" value="PKS_PP-bd"/>
</dbReference>
<dbReference type="FunFam" id="3.30.300.30:FF:000010">
    <property type="entry name" value="Enterobactin synthetase component F"/>
    <property type="match status" value="1"/>
</dbReference>
<dbReference type="CDD" id="cd19531">
    <property type="entry name" value="LCL_NRPS-like"/>
    <property type="match status" value="1"/>
</dbReference>
<evidence type="ECO:0000256" key="4">
    <source>
        <dbReference type="ARBA" id="ARBA00022553"/>
    </source>
</evidence>
<dbReference type="Gene3D" id="3.30.559.10">
    <property type="entry name" value="Chloramphenicol acetyltransferase-like domain"/>
    <property type="match status" value="2"/>
</dbReference>